<evidence type="ECO:0000256" key="5">
    <source>
        <dbReference type="ARBA" id="ARBA00023136"/>
    </source>
</evidence>
<keyword evidence="4 7" id="KW-1133">Transmembrane helix</keyword>
<comment type="subcellular location">
    <subcellularLocation>
        <location evidence="1">Membrane</location>
        <topology evidence="1">Multi-pass membrane protein</topology>
    </subcellularLocation>
</comment>
<dbReference type="Proteomes" id="UP000192257">
    <property type="component" value="Unassembled WGS sequence"/>
</dbReference>
<dbReference type="OrthoDB" id="378564at2759"/>
<feature type="transmembrane region" description="Helical" evidence="7">
    <location>
        <begin position="295"/>
        <end position="315"/>
    </location>
</feature>
<evidence type="ECO:0000256" key="4">
    <source>
        <dbReference type="ARBA" id="ARBA00022989"/>
    </source>
</evidence>
<dbReference type="Pfam" id="PF05602">
    <property type="entry name" value="CLPTM1"/>
    <property type="match status" value="1"/>
</dbReference>
<feature type="transmembrane region" description="Helical" evidence="7">
    <location>
        <begin position="331"/>
        <end position="351"/>
    </location>
</feature>
<feature type="compositionally biased region" description="Basic and acidic residues" evidence="6">
    <location>
        <begin position="540"/>
        <end position="584"/>
    </location>
</feature>
<name>A0A1X0P8S5_9TRYP</name>
<dbReference type="STRING" id="67003.A0A1X0P8S5"/>
<evidence type="ECO:0000256" key="7">
    <source>
        <dbReference type="SAM" id="Phobius"/>
    </source>
</evidence>
<comment type="similarity">
    <text evidence="2">Belongs to the CLPTM1 family.</text>
</comment>
<dbReference type="RefSeq" id="XP_028887291.1">
    <property type="nucleotide sequence ID" value="XM_029020783.1"/>
</dbReference>
<evidence type="ECO:0000256" key="2">
    <source>
        <dbReference type="ARBA" id="ARBA00009310"/>
    </source>
</evidence>
<dbReference type="AlphaFoldDB" id="A0A1X0P8S5"/>
<evidence type="ECO:0000256" key="3">
    <source>
        <dbReference type="ARBA" id="ARBA00022692"/>
    </source>
</evidence>
<evidence type="ECO:0000313" key="8">
    <source>
        <dbReference type="EMBL" id="ORC93225.1"/>
    </source>
</evidence>
<keyword evidence="3 7" id="KW-0812">Transmembrane</keyword>
<comment type="caution">
    <text evidence="8">The sequence shown here is derived from an EMBL/GenBank/DDBJ whole genome shotgun (WGS) entry which is preliminary data.</text>
</comment>
<dbReference type="VEuPathDB" id="TriTrypDB:TM35_000011020"/>
<sequence>MPSAYLQEEDAQNPPQRSIWQRILMYGVAVFFMLSMFGNRDTKSSSSKSNSPLPDNSFQRGVNMGYAPFAEKGDLYTIIINSSDNEIFPGALFTDLVFAGSEQEILHQYSVNLSKCATKNCSLTLDIKVRIKNKEYVQSFSLIRFLPPRRIRQEQKLFDKSNNVDNASSFLNLQPDSPWKGYFQPTLTLSPIVDFSNPLPPQIKSYYHLDEVTQKYLPLIYINNFWLLRDHLLEINATTVTSPFNFTVIMSPLPLWKFAIYINFEQSMKQQQEMGLSKSEDSDEIKRIFLETNPYFLGLTCVITLMHMLFEYLAFSNDVKFWRNRKDFKGLSLRTIVMNCYFQTIIFLYLLDGDETSWTILLPSGFGVLVEYWKLAQTARLVRGEGRWWKIEFSDSYDKRTRKHDDNAVRYLMYVMTPILFCYTVYSALFETHKGWYSFIISTQVRFIYFFGFAMMTPQIFINYKMKTVTQLPWRTFVYRALNTVIDDLFAFIIKMPWLHRLACFRDDVVFLILLYQRWIYPVDSNRSEGSSDYGDDEDGTSRNEGEVEQKHLDNKENQEQMEEKSDHECHEGKESTNESKKKQ</sequence>
<dbReference type="GeneID" id="39980563"/>
<accession>A0A1X0P8S5</accession>
<dbReference type="InterPro" id="IPR008429">
    <property type="entry name" value="CLPTM1"/>
</dbReference>
<dbReference type="PANTHER" id="PTHR21347:SF0">
    <property type="entry name" value="LIPID SCRAMBLASE CLPTM1L"/>
    <property type="match status" value="1"/>
</dbReference>
<keyword evidence="5 7" id="KW-0472">Membrane</keyword>
<feature type="region of interest" description="Disordered" evidence="6">
    <location>
        <begin position="527"/>
        <end position="584"/>
    </location>
</feature>
<dbReference type="EMBL" id="NBCO01000001">
    <property type="protein sequence ID" value="ORC93225.1"/>
    <property type="molecule type" value="Genomic_DNA"/>
</dbReference>
<dbReference type="GO" id="GO:0016020">
    <property type="term" value="C:membrane"/>
    <property type="evidence" value="ECO:0007669"/>
    <property type="project" value="UniProtKB-SubCell"/>
</dbReference>
<evidence type="ECO:0000256" key="6">
    <source>
        <dbReference type="SAM" id="MobiDB-lite"/>
    </source>
</evidence>
<organism evidence="8 9">
    <name type="scientific">Trypanosoma theileri</name>
    <dbReference type="NCBI Taxonomy" id="67003"/>
    <lineage>
        <taxon>Eukaryota</taxon>
        <taxon>Discoba</taxon>
        <taxon>Euglenozoa</taxon>
        <taxon>Kinetoplastea</taxon>
        <taxon>Metakinetoplastina</taxon>
        <taxon>Trypanosomatida</taxon>
        <taxon>Trypanosomatidae</taxon>
        <taxon>Trypanosoma</taxon>
    </lineage>
</organism>
<evidence type="ECO:0000313" key="9">
    <source>
        <dbReference type="Proteomes" id="UP000192257"/>
    </source>
</evidence>
<dbReference type="PANTHER" id="PTHR21347">
    <property type="entry name" value="CLEFT LIP AND PALATE ASSOCIATED TRANSMEMBRANE PROTEIN-RELATED"/>
    <property type="match status" value="1"/>
</dbReference>
<feature type="transmembrane region" description="Helical" evidence="7">
    <location>
        <begin position="357"/>
        <end position="373"/>
    </location>
</feature>
<gene>
    <name evidence="8" type="ORF">TM35_000011020</name>
</gene>
<feature type="transmembrane region" description="Helical" evidence="7">
    <location>
        <begin position="411"/>
        <end position="430"/>
    </location>
</feature>
<keyword evidence="9" id="KW-1185">Reference proteome</keyword>
<reference evidence="8 9" key="1">
    <citation type="submission" date="2017-03" db="EMBL/GenBank/DDBJ databases">
        <title>An alternative strategy for trypanosome survival in the mammalian bloodstream revealed through genome and transcriptome analysis of the ubiquitous bovine parasite Trypanosoma (Megatrypanum) theileri.</title>
        <authorList>
            <person name="Kelly S."/>
            <person name="Ivens A."/>
            <person name="Mott A."/>
            <person name="O'Neill E."/>
            <person name="Emms D."/>
            <person name="Macleod O."/>
            <person name="Voorheis P."/>
            <person name="Matthews J."/>
            <person name="Matthews K."/>
            <person name="Carrington M."/>
        </authorList>
    </citation>
    <scope>NUCLEOTIDE SEQUENCE [LARGE SCALE GENOMIC DNA]</scope>
    <source>
        <strain evidence="8">Edinburgh</strain>
    </source>
</reference>
<protein>
    <submittedName>
        <fullName evidence="8">Cleft lip and palate transmembrane 1 family protein</fullName>
    </submittedName>
</protein>
<dbReference type="GO" id="GO:0012505">
    <property type="term" value="C:endomembrane system"/>
    <property type="evidence" value="ECO:0007669"/>
    <property type="project" value="TreeGrafter"/>
</dbReference>
<feature type="transmembrane region" description="Helical" evidence="7">
    <location>
        <begin position="436"/>
        <end position="457"/>
    </location>
</feature>
<evidence type="ECO:0000256" key="1">
    <source>
        <dbReference type="ARBA" id="ARBA00004141"/>
    </source>
</evidence>
<proteinExistence type="inferred from homology"/>